<evidence type="ECO:0000256" key="2">
    <source>
        <dbReference type="ARBA" id="ARBA00022692"/>
    </source>
</evidence>
<keyword evidence="6" id="KW-0012">Acyltransferase</keyword>
<dbReference type="EMBL" id="FN649741">
    <property type="protein sequence ID" value="CBJ31348.1"/>
    <property type="molecule type" value="Genomic_DNA"/>
</dbReference>
<keyword evidence="1" id="KW-0808">Transferase</keyword>
<keyword evidence="10" id="KW-1185">Reference proteome</keyword>
<dbReference type="PANTHER" id="PTHR23063">
    <property type="entry name" value="PHOSPHOLIPID ACYLTRANSFERASE"/>
    <property type="match status" value="1"/>
</dbReference>
<accession>D7FT82</accession>
<feature type="region of interest" description="Disordered" evidence="7">
    <location>
        <begin position="1"/>
        <end position="29"/>
    </location>
</feature>
<dbReference type="AlphaFoldDB" id="D7FT82"/>
<dbReference type="InParanoid" id="D7FT82"/>
<dbReference type="Proteomes" id="UP000002630">
    <property type="component" value="Linkage Group LG16"/>
</dbReference>
<protein>
    <recommendedName>
        <fullName evidence="11">Phospholipid/glycerol acyltransferase domain-containing protein</fullName>
    </recommendedName>
</protein>
<keyword evidence="5 8" id="KW-0472">Membrane</keyword>
<dbReference type="SUPFAM" id="SSF69593">
    <property type="entry name" value="Glycerol-3-phosphate (1)-acyltransferase"/>
    <property type="match status" value="1"/>
</dbReference>
<evidence type="ECO:0000256" key="4">
    <source>
        <dbReference type="ARBA" id="ARBA00023098"/>
    </source>
</evidence>
<name>D7FT82_ECTSI</name>
<keyword evidence="4" id="KW-0443">Lipid metabolism</keyword>
<dbReference type="GO" id="GO:0006629">
    <property type="term" value="P:lipid metabolic process"/>
    <property type="evidence" value="ECO:0007669"/>
    <property type="project" value="UniProtKB-KW"/>
</dbReference>
<evidence type="ECO:0000256" key="5">
    <source>
        <dbReference type="ARBA" id="ARBA00023136"/>
    </source>
</evidence>
<evidence type="ECO:0000256" key="1">
    <source>
        <dbReference type="ARBA" id="ARBA00022679"/>
    </source>
</evidence>
<sequence>MSPYQQQPPASAKTPVTAPPPAQQQPVGSELWKRDIEGPFRRLDPNPDAFELARLALCAITIVPLRVVLIAVFLSSYYVLALSFMTVAPDRPWAHAISIFCVRWASRFLLLLLGYWTVDVKGMEENAGRRGEPRVFVSNHISFIEVLVFLHQLGPSFVMKRTE</sequence>
<dbReference type="GO" id="GO:0016746">
    <property type="term" value="F:acyltransferase activity"/>
    <property type="evidence" value="ECO:0007669"/>
    <property type="project" value="UniProtKB-KW"/>
</dbReference>
<proteinExistence type="predicted"/>
<evidence type="ECO:0000256" key="8">
    <source>
        <dbReference type="SAM" id="Phobius"/>
    </source>
</evidence>
<dbReference type="STRING" id="2880.D7FT82"/>
<reference evidence="9 10" key="1">
    <citation type="journal article" date="2010" name="Nature">
        <title>The Ectocarpus genome and the independent evolution of multicellularity in brown algae.</title>
        <authorList>
            <person name="Cock J.M."/>
            <person name="Sterck L."/>
            <person name="Rouze P."/>
            <person name="Scornet D."/>
            <person name="Allen A.E."/>
            <person name="Amoutzias G."/>
            <person name="Anthouard V."/>
            <person name="Artiguenave F."/>
            <person name="Aury J.M."/>
            <person name="Badger J.H."/>
            <person name="Beszteri B."/>
            <person name="Billiau K."/>
            <person name="Bonnet E."/>
            <person name="Bothwell J.H."/>
            <person name="Bowler C."/>
            <person name="Boyen C."/>
            <person name="Brownlee C."/>
            <person name="Carrano C.J."/>
            <person name="Charrier B."/>
            <person name="Cho G.Y."/>
            <person name="Coelho S.M."/>
            <person name="Collen J."/>
            <person name="Corre E."/>
            <person name="Da Silva C."/>
            <person name="Delage L."/>
            <person name="Delaroque N."/>
            <person name="Dittami S.M."/>
            <person name="Doulbeau S."/>
            <person name="Elias M."/>
            <person name="Farnham G."/>
            <person name="Gachon C.M."/>
            <person name="Gschloessl B."/>
            <person name="Heesch S."/>
            <person name="Jabbari K."/>
            <person name="Jubin C."/>
            <person name="Kawai H."/>
            <person name="Kimura K."/>
            <person name="Kloareg B."/>
            <person name="Kupper F.C."/>
            <person name="Lang D."/>
            <person name="Le Bail A."/>
            <person name="Leblanc C."/>
            <person name="Lerouge P."/>
            <person name="Lohr M."/>
            <person name="Lopez P.J."/>
            <person name="Martens C."/>
            <person name="Maumus F."/>
            <person name="Michel G."/>
            <person name="Miranda-Saavedra D."/>
            <person name="Morales J."/>
            <person name="Moreau H."/>
            <person name="Motomura T."/>
            <person name="Nagasato C."/>
            <person name="Napoli C.A."/>
            <person name="Nelson D.R."/>
            <person name="Nyvall-Collen P."/>
            <person name="Peters A.F."/>
            <person name="Pommier C."/>
            <person name="Potin P."/>
            <person name="Poulain J."/>
            <person name="Quesneville H."/>
            <person name="Read B."/>
            <person name="Rensing S.A."/>
            <person name="Ritter A."/>
            <person name="Rousvoal S."/>
            <person name="Samanta M."/>
            <person name="Samson G."/>
            <person name="Schroeder D.C."/>
            <person name="Segurens B."/>
            <person name="Strittmatter M."/>
            <person name="Tonon T."/>
            <person name="Tregear J.W."/>
            <person name="Valentin K."/>
            <person name="von Dassow P."/>
            <person name="Yamagishi T."/>
            <person name="Van de Peer Y."/>
            <person name="Wincker P."/>
        </authorList>
    </citation>
    <scope>NUCLEOTIDE SEQUENCE [LARGE SCALE GENOMIC DNA]</scope>
    <source>
        <strain evidence="10">Ec32 / CCAP1310/4</strain>
    </source>
</reference>
<feature type="transmembrane region" description="Helical" evidence="8">
    <location>
        <begin position="52"/>
        <end position="80"/>
    </location>
</feature>
<keyword evidence="3 8" id="KW-1133">Transmembrane helix</keyword>
<evidence type="ECO:0000256" key="3">
    <source>
        <dbReference type="ARBA" id="ARBA00022989"/>
    </source>
</evidence>
<evidence type="ECO:0000256" key="6">
    <source>
        <dbReference type="ARBA" id="ARBA00023315"/>
    </source>
</evidence>
<evidence type="ECO:0000313" key="9">
    <source>
        <dbReference type="EMBL" id="CBJ31348.1"/>
    </source>
</evidence>
<feature type="transmembrane region" description="Helical" evidence="8">
    <location>
        <begin position="92"/>
        <end position="116"/>
    </location>
</feature>
<evidence type="ECO:0000256" key="7">
    <source>
        <dbReference type="SAM" id="MobiDB-lite"/>
    </source>
</evidence>
<organism evidence="9 10">
    <name type="scientific">Ectocarpus siliculosus</name>
    <name type="common">Brown alga</name>
    <name type="synonym">Conferva siliculosa</name>
    <dbReference type="NCBI Taxonomy" id="2880"/>
    <lineage>
        <taxon>Eukaryota</taxon>
        <taxon>Sar</taxon>
        <taxon>Stramenopiles</taxon>
        <taxon>Ochrophyta</taxon>
        <taxon>PX clade</taxon>
        <taxon>Phaeophyceae</taxon>
        <taxon>Ectocarpales</taxon>
        <taxon>Ectocarpaceae</taxon>
        <taxon>Ectocarpus</taxon>
    </lineage>
</organism>
<gene>
    <name evidence="9" type="ORF">Esi_0246_0021</name>
</gene>
<dbReference type="EMBL" id="FN648427">
    <property type="protein sequence ID" value="CBJ31348.1"/>
    <property type="molecule type" value="Genomic_DNA"/>
</dbReference>
<keyword evidence="2 8" id="KW-0812">Transmembrane</keyword>
<evidence type="ECO:0008006" key="11">
    <source>
        <dbReference type="Google" id="ProtNLM"/>
    </source>
</evidence>
<dbReference type="PANTHER" id="PTHR23063:SF52">
    <property type="entry name" value="LYSOPHOSPHATIDYLCHOLINE ACYLTRANSFERASE"/>
    <property type="match status" value="1"/>
</dbReference>
<evidence type="ECO:0000313" key="10">
    <source>
        <dbReference type="Proteomes" id="UP000002630"/>
    </source>
</evidence>